<dbReference type="GO" id="GO:0005737">
    <property type="term" value="C:cytoplasm"/>
    <property type="evidence" value="ECO:0007669"/>
    <property type="project" value="UniProtKB-SubCell"/>
</dbReference>
<comment type="subcellular location">
    <subcellularLocation>
        <location evidence="8">Cytoplasm</location>
    </subcellularLocation>
</comment>
<dbReference type="GO" id="GO:0006633">
    <property type="term" value="P:fatty acid biosynthetic process"/>
    <property type="evidence" value="ECO:0007669"/>
    <property type="project" value="UniProtKB-UniRule"/>
</dbReference>
<dbReference type="NCBIfam" id="TIGR00516">
    <property type="entry name" value="acpS"/>
    <property type="match status" value="1"/>
</dbReference>
<evidence type="ECO:0000256" key="8">
    <source>
        <dbReference type="HAMAP-Rule" id="MF_00101"/>
    </source>
</evidence>
<dbReference type="SUPFAM" id="SSF56214">
    <property type="entry name" value="4'-phosphopantetheinyl transferase"/>
    <property type="match status" value="1"/>
</dbReference>
<name>A0A3A4P880_ABYX5</name>
<comment type="catalytic activity">
    <reaction evidence="8">
        <text>apo-[ACP] + CoA = holo-[ACP] + adenosine 3',5'-bisphosphate + H(+)</text>
        <dbReference type="Rhea" id="RHEA:12068"/>
        <dbReference type="Rhea" id="RHEA-COMP:9685"/>
        <dbReference type="Rhea" id="RHEA-COMP:9690"/>
        <dbReference type="ChEBI" id="CHEBI:15378"/>
        <dbReference type="ChEBI" id="CHEBI:29999"/>
        <dbReference type="ChEBI" id="CHEBI:57287"/>
        <dbReference type="ChEBI" id="CHEBI:58343"/>
        <dbReference type="ChEBI" id="CHEBI:64479"/>
        <dbReference type="EC" id="2.7.8.7"/>
    </reaction>
</comment>
<evidence type="ECO:0000313" key="10">
    <source>
        <dbReference type="EMBL" id="RJP26736.1"/>
    </source>
</evidence>
<reference evidence="10 11" key="1">
    <citation type="journal article" date="2017" name="ISME J.">
        <title>Energy and carbon metabolisms in a deep terrestrial subsurface fluid microbial community.</title>
        <authorList>
            <person name="Momper L."/>
            <person name="Jungbluth S.P."/>
            <person name="Lee M.D."/>
            <person name="Amend J.P."/>
        </authorList>
    </citation>
    <scope>NUCLEOTIDE SEQUENCE [LARGE SCALE GENOMIC DNA]</scope>
    <source>
        <strain evidence="10">SURF_5</strain>
    </source>
</reference>
<dbReference type="AlphaFoldDB" id="A0A3A4P880"/>
<organism evidence="10 11">
    <name type="scientific">Abyssobacteria bacterium (strain SURF_5)</name>
    <dbReference type="NCBI Taxonomy" id="2093360"/>
    <lineage>
        <taxon>Bacteria</taxon>
        <taxon>Pseudomonadati</taxon>
        <taxon>Candidatus Hydrogenedentota</taxon>
        <taxon>Candidatus Abyssobacteria</taxon>
    </lineage>
</organism>
<keyword evidence="7 8" id="KW-0275">Fatty acid biosynthesis</keyword>
<dbReference type="InterPro" id="IPR002582">
    <property type="entry name" value="ACPS"/>
</dbReference>
<keyword evidence="1 8" id="KW-0444">Lipid biosynthesis</keyword>
<feature type="domain" description="4'-phosphopantetheinyl transferase" evidence="9">
    <location>
        <begin position="7"/>
        <end position="100"/>
    </location>
</feature>
<evidence type="ECO:0000256" key="6">
    <source>
        <dbReference type="ARBA" id="ARBA00023098"/>
    </source>
</evidence>
<dbReference type="GO" id="GO:0008897">
    <property type="term" value="F:holo-[acyl-carrier-protein] synthase activity"/>
    <property type="evidence" value="ECO:0007669"/>
    <property type="project" value="UniProtKB-UniRule"/>
</dbReference>
<dbReference type="EMBL" id="QZKU01000004">
    <property type="protein sequence ID" value="RJP26736.1"/>
    <property type="molecule type" value="Genomic_DNA"/>
</dbReference>
<comment type="similarity">
    <text evidence="8">Belongs to the P-Pant transferase superfamily. AcpS family.</text>
</comment>
<comment type="function">
    <text evidence="8">Transfers the 4'-phosphopantetheine moiety from coenzyme A to a Ser of acyl-carrier-protein.</text>
</comment>
<comment type="cofactor">
    <cofactor evidence="8">
        <name>Mg(2+)</name>
        <dbReference type="ChEBI" id="CHEBI:18420"/>
    </cofactor>
</comment>
<keyword evidence="4 8" id="KW-0276">Fatty acid metabolism</keyword>
<evidence type="ECO:0000256" key="2">
    <source>
        <dbReference type="ARBA" id="ARBA00022679"/>
    </source>
</evidence>
<keyword evidence="6 8" id="KW-0443">Lipid metabolism</keyword>
<evidence type="ECO:0000256" key="3">
    <source>
        <dbReference type="ARBA" id="ARBA00022723"/>
    </source>
</evidence>
<dbReference type="GO" id="GO:0000287">
    <property type="term" value="F:magnesium ion binding"/>
    <property type="evidence" value="ECO:0007669"/>
    <property type="project" value="UniProtKB-UniRule"/>
</dbReference>
<accession>A0A3A4P880</accession>
<dbReference type="Gene3D" id="3.90.470.20">
    <property type="entry name" value="4'-phosphopantetheinyl transferase domain"/>
    <property type="match status" value="1"/>
</dbReference>
<dbReference type="InterPro" id="IPR004568">
    <property type="entry name" value="Ppantetheine-prot_Trfase_dom"/>
</dbReference>
<evidence type="ECO:0000256" key="7">
    <source>
        <dbReference type="ARBA" id="ARBA00023160"/>
    </source>
</evidence>
<evidence type="ECO:0000256" key="5">
    <source>
        <dbReference type="ARBA" id="ARBA00022842"/>
    </source>
</evidence>
<feature type="binding site" evidence="8">
    <location>
        <position position="9"/>
    </location>
    <ligand>
        <name>Mg(2+)</name>
        <dbReference type="ChEBI" id="CHEBI:18420"/>
    </ligand>
</feature>
<comment type="caution">
    <text evidence="10">The sequence shown here is derived from an EMBL/GenBank/DDBJ whole genome shotgun (WGS) entry which is preliminary data.</text>
</comment>
<keyword evidence="2 8" id="KW-0808">Transferase</keyword>
<dbReference type="InterPro" id="IPR008278">
    <property type="entry name" value="4-PPantetheinyl_Trfase_dom"/>
</dbReference>
<gene>
    <name evidence="8 10" type="primary">acpS</name>
    <name evidence="10" type="ORF">C4520_00395</name>
</gene>
<keyword evidence="3 8" id="KW-0479">Metal-binding</keyword>
<keyword evidence="8" id="KW-0963">Cytoplasm</keyword>
<evidence type="ECO:0000256" key="1">
    <source>
        <dbReference type="ARBA" id="ARBA00022516"/>
    </source>
</evidence>
<sequence length="125" mass="13660">MTVLGNGIDIIEIERIERAIARQKEKFLERVYTQEEIDFCMKKARPAMHFAARFAAKEAVAKALGTGLSRGVRMRDIEVAPAAAGPPKVRLYGGAAKIYDALGGKKILLSLSHSREQAIAHAIIS</sequence>
<dbReference type="HAMAP" id="MF_00101">
    <property type="entry name" value="AcpS"/>
    <property type="match status" value="1"/>
</dbReference>
<protein>
    <recommendedName>
        <fullName evidence="8">Holo-[acyl-carrier-protein] synthase</fullName>
        <shortName evidence="8">Holo-ACP synthase</shortName>
        <ecNumber evidence="8">2.7.8.7</ecNumber>
    </recommendedName>
    <alternativeName>
        <fullName evidence="8">4'-phosphopantetheinyl transferase AcpS</fullName>
    </alternativeName>
</protein>
<feature type="binding site" evidence="8">
    <location>
        <position position="58"/>
    </location>
    <ligand>
        <name>Mg(2+)</name>
        <dbReference type="ChEBI" id="CHEBI:18420"/>
    </ligand>
</feature>
<keyword evidence="5 8" id="KW-0460">Magnesium</keyword>
<evidence type="ECO:0000313" key="11">
    <source>
        <dbReference type="Proteomes" id="UP000265882"/>
    </source>
</evidence>
<evidence type="ECO:0000259" key="9">
    <source>
        <dbReference type="Pfam" id="PF01648"/>
    </source>
</evidence>
<dbReference type="Pfam" id="PF01648">
    <property type="entry name" value="ACPS"/>
    <property type="match status" value="1"/>
</dbReference>
<evidence type="ECO:0000256" key="4">
    <source>
        <dbReference type="ARBA" id="ARBA00022832"/>
    </source>
</evidence>
<dbReference type="NCBIfam" id="TIGR00556">
    <property type="entry name" value="pantethn_trn"/>
    <property type="match status" value="1"/>
</dbReference>
<dbReference type="EC" id="2.7.8.7" evidence="8"/>
<proteinExistence type="inferred from homology"/>
<dbReference type="Proteomes" id="UP000265882">
    <property type="component" value="Unassembled WGS sequence"/>
</dbReference>
<dbReference type="InterPro" id="IPR037143">
    <property type="entry name" value="4-PPantetheinyl_Trfase_dom_sf"/>
</dbReference>